<comment type="caution">
    <text evidence="3">The sequence shown here is derived from an EMBL/GenBank/DDBJ whole genome shotgun (WGS) entry which is preliminary data.</text>
</comment>
<keyword evidence="2" id="KW-1133">Transmembrane helix</keyword>
<evidence type="ECO:0000313" key="4">
    <source>
        <dbReference type="Proteomes" id="UP000317238"/>
    </source>
</evidence>
<keyword evidence="2" id="KW-0812">Transmembrane</keyword>
<evidence type="ECO:0000256" key="1">
    <source>
        <dbReference type="SAM" id="MobiDB-lite"/>
    </source>
</evidence>
<dbReference type="Proteomes" id="UP000317238">
    <property type="component" value="Unassembled WGS sequence"/>
</dbReference>
<feature type="transmembrane region" description="Helical" evidence="2">
    <location>
        <begin position="143"/>
        <end position="164"/>
    </location>
</feature>
<proteinExistence type="predicted"/>
<dbReference type="EMBL" id="SJPL01000001">
    <property type="protein sequence ID" value="TWT72170.1"/>
    <property type="molecule type" value="Genomic_DNA"/>
</dbReference>
<organism evidence="3 4">
    <name type="scientific">Crateriforma conspicua</name>
    <dbReference type="NCBI Taxonomy" id="2527996"/>
    <lineage>
        <taxon>Bacteria</taxon>
        <taxon>Pseudomonadati</taxon>
        <taxon>Planctomycetota</taxon>
        <taxon>Planctomycetia</taxon>
        <taxon>Planctomycetales</taxon>
        <taxon>Planctomycetaceae</taxon>
        <taxon>Crateriforma</taxon>
    </lineage>
</organism>
<evidence type="ECO:0000256" key="2">
    <source>
        <dbReference type="SAM" id="Phobius"/>
    </source>
</evidence>
<sequence>MSNLEPSIDSSKSSAGPPVPNGSPADASPPTPPLVPPPPPTSHQGRRKQSATTGEPPLPPPPTGVGSAKGVRWRGELDELPDPAATKAKPHTPANPAAKASPSASAAPPKGDSPDADADSAAAEPSGEAEEPKEDLSKKAPPWLISMIVHLILLVILGLISTPVGEGLGTVMMVLGDSTGDSFDALAEFSIDPVDALSDAESEFIEDAPIDFDTPLEFDSLKVDQPKDPTEANIGVGPMVQVTNPMFGGRRGATKAELMKRYGGTPQTAEAVDSGLAWLKRQQMDNGAWSMRGPYRDGVRNENKIAATSMALLAFMGDGNTHREGTYADEVLKGLKFLTKEQRRDGFFCQKVVSGDDEQAYAQAQATIAVCEAYAMTGDSWLKPYAQASLDYCSDAQSATGGWRYRFRDIEGDLSVTGWYVMAFQSGRAAPDLTIDDKVWYGIDRFMDTVSLGAGSAYGYLPGYGETPSMNAEGLLIRQYTGWQREHRSMQRGVKNLLDNYMFDIDQSDVYYWYYATQVLHHYGTSAWSLWNNRMREALPQAQTKRGREKGSWAPQGDKWGDRAGGRLYTTCLSLYCLEVYYRHMPLYDMWEETP</sequence>
<gene>
    <name evidence="3" type="ORF">Pan14r_44870</name>
</gene>
<feature type="compositionally biased region" description="Polar residues" evidence="1">
    <location>
        <begin position="1"/>
        <end position="14"/>
    </location>
</feature>
<feature type="compositionally biased region" description="Pro residues" evidence="1">
    <location>
        <begin position="17"/>
        <end position="41"/>
    </location>
</feature>
<dbReference type="RefSeq" id="WP_197203931.1">
    <property type="nucleotide sequence ID" value="NZ_SJPL01000001.1"/>
</dbReference>
<dbReference type="AlphaFoldDB" id="A0A5C5Y9W7"/>
<accession>A0A5C5Y9W7</accession>
<dbReference type="CDD" id="cd00688">
    <property type="entry name" value="ISOPREN_C2_like"/>
    <property type="match status" value="1"/>
</dbReference>
<keyword evidence="4" id="KW-1185">Reference proteome</keyword>
<evidence type="ECO:0008006" key="5">
    <source>
        <dbReference type="Google" id="ProtNLM"/>
    </source>
</evidence>
<protein>
    <recommendedName>
        <fullName evidence="5">Squalene cyclase C-terminal domain-containing protein</fullName>
    </recommendedName>
</protein>
<feature type="region of interest" description="Disordered" evidence="1">
    <location>
        <begin position="1"/>
        <end position="136"/>
    </location>
</feature>
<reference evidence="3 4" key="1">
    <citation type="submission" date="2019-02" db="EMBL/GenBank/DDBJ databases">
        <title>Deep-cultivation of Planctomycetes and their phenomic and genomic characterization uncovers novel biology.</title>
        <authorList>
            <person name="Wiegand S."/>
            <person name="Jogler M."/>
            <person name="Boedeker C."/>
            <person name="Pinto D."/>
            <person name="Vollmers J."/>
            <person name="Rivas-Marin E."/>
            <person name="Kohn T."/>
            <person name="Peeters S.H."/>
            <person name="Heuer A."/>
            <person name="Rast P."/>
            <person name="Oberbeckmann S."/>
            <person name="Bunk B."/>
            <person name="Jeske O."/>
            <person name="Meyerdierks A."/>
            <person name="Storesund J.E."/>
            <person name="Kallscheuer N."/>
            <person name="Luecker S."/>
            <person name="Lage O.M."/>
            <person name="Pohl T."/>
            <person name="Merkel B.J."/>
            <person name="Hornburger P."/>
            <person name="Mueller R.-W."/>
            <person name="Bruemmer F."/>
            <person name="Labrenz M."/>
            <person name="Spormann A.M."/>
            <person name="Op Den Camp H."/>
            <person name="Overmann J."/>
            <person name="Amann R."/>
            <person name="Jetten M.S.M."/>
            <person name="Mascher T."/>
            <person name="Medema M.H."/>
            <person name="Devos D.P."/>
            <person name="Kaster A.-K."/>
            <person name="Ovreas L."/>
            <person name="Rohde M."/>
            <person name="Galperin M.Y."/>
            <person name="Jogler C."/>
        </authorList>
    </citation>
    <scope>NUCLEOTIDE SEQUENCE [LARGE SCALE GENOMIC DNA]</scope>
    <source>
        <strain evidence="3 4">Pan14r</strain>
    </source>
</reference>
<dbReference type="Gene3D" id="1.50.10.20">
    <property type="match status" value="2"/>
</dbReference>
<name>A0A5C5Y9W7_9PLAN</name>
<feature type="compositionally biased region" description="Low complexity" evidence="1">
    <location>
        <begin position="82"/>
        <end position="110"/>
    </location>
</feature>
<dbReference type="InterPro" id="IPR008930">
    <property type="entry name" value="Terpenoid_cyclase/PrenylTrfase"/>
</dbReference>
<dbReference type="SUPFAM" id="SSF48239">
    <property type="entry name" value="Terpenoid cyclases/Protein prenyltransferases"/>
    <property type="match status" value="1"/>
</dbReference>
<keyword evidence="2" id="KW-0472">Membrane</keyword>
<evidence type="ECO:0000313" key="3">
    <source>
        <dbReference type="EMBL" id="TWT72170.1"/>
    </source>
</evidence>